<keyword evidence="4 5" id="KW-0046">Antibiotic resistance</keyword>
<evidence type="ECO:0000256" key="5">
    <source>
        <dbReference type="RuleBase" id="RU361140"/>
    </source>
</evidence>
<dbReference type="PRINTS" id="PR00118">
    <property type="entry name" value="BLACTAMASEA"/>
</dbReference>
<dbReference type="PANTHER" id="PTHR35333">
    <property type="entry name" value="BETA-LACTAMASE"/>
    <property type="match status" value="1"/>
</dbReference>
<dbReference type="NCBIfam" id="NF012099">
    <property type="entry name" value="SubclassA2"/>
    <property type="match status" value="1"/>
</dbReference>
<dbReference type="NCBIfam" id="NF033103">
    <property type="entry name" value="bla_class_A"/>
    <property type="match status" value="1"/>
</dbReference>
<organism evidence="7">
    <name type="scientific">uncultured bacterium AOCarb3</name>
    <dbReference type="NCBI Taxonomy" id="654974"/>
    <lineage>
        <taxon>Bacteria</taxon>
        <taxon>environmental samples</taxon>
    </lineage>
</organism>
<dbReference type="EC" id="3.5.2.6" evidence="2 5"/>
<dbReference type="PANTHER" id="PTHR35333:SF3">
    <property type="entry name" value="BETA-LACTAMASE-TYPE TRANSPEPTIDASE FOLD CONTAINING PROTEIN"/>
    <property type="match status" value="1"/>
</dbReference>
<dbReference type="GO" id="GO:0046677">
    <property type="term" value="P:response to antibiotic"/>
    <property type="evidence" value="ECO:0007669"/>
    <property type="project" value="UniProtKB-UniRule"/>
</dbReference>
<keyword evidence="3 5" id="KW-0378">Hydrolase</keyword>
<evidence type="ECO:0000256" key="3">
    <source>
        <dbReference type="ARBA" id="ARBA00022801"/>
    </source>
</evidence>
<dbReference type="InterPro" id="IPR000871">
    <property type="entry name" value="Beta-lactam_class-A"/>
</dbReference>
<reference evidence="7" key="1">
    <citation type="journal article" date="2010" name="Appl. Environ. Microbiol.">
        <title>Metagenomics Reveals Antibiotic Resistance Genes Encoding Predicted Bifunctional Proteins in Apple Orchard Soil.</title>
        <authorList>
            <person name="Donato J.J."/>
            <person name="Moe L.A."/>
            <person name="Converse B.J."/>
            <person name="Smart K.D."/>
            <person name="Berklein F.C."/>
            <person name="McManus P.S."/>
            <person name="Handelsman J."/>
        </authorList>
    </citation>
    <scope>NUCLEOTIDE SEQUENCE</scope>
</reference>
<dbReference type="InterPro" id="IPR045155">
    <property type="entry name" value="Beta-lactam_cat"/>
</dbReference>
<dbReference type="Pfam" id="PF13354">
    <property type="entry name" value="Beta-lactamase2"/>
    <property type="match status" value="1"/>
</dbReference>
<dbReference type="InterPro" id="IPR012338">
    <property type="entry name" value="Beta-lactam/transpept-like"/>
</dbReference>
<evidence type="ECO:0000256" key="2">
    <source>
        <dbReference type="ARBA" id="ARBA00012865"/>
    </source>
</evidence>
<protein>
    <recommendedName>
        <fullName evidence="2 5">Beta-lactamase</fullName>
        <ecNumber evidence="2 5">3.5.2.6</ecNumber>
    </recommendedName>
</protein>
<feature type="domain" description="Beta-lactamase class A catalytic" evidence="6">
    <location>
        <begin position="47"/>
        <end position="271"/>
    </location>
</feature>
<dbReference type="SUPFAM" id="SSF56601">
    <property type="entry name" value="beta-lactamase/transpeptidase-like"/>
    <property type="match status" value="1"/>
</dbReference>
<dbReference type="Gene3D" id="3.40.710.10">
    <property type="entry name" value="DD-peptidase/beta-lactamase superfamily"/>
    <property type="match status" value="1"/>
</dbReference>
<evidence type="ECO:0000259" key="6">
    <source>
        <dbReference type="Pfam" id="PF13354"/>
    </source>
</evidence>
<dbReference type="InterPro" id="IPR023650">
    <property type="entry name" value="Beta-lactam_class-A_AS"/>
</dbReference>
<dbReference type="EMBL" id="GQ244489">
    <property type="protein sequence ID" value="ACS83694.1"/>
    <property type="molecule type" value="Genomic_DNA"/>
</dbReference>
<dbReference type="AlphaFoldDB" id="D6MLV4"/>
<name>D6MLV4_9BACT</name>
<accession>D6MLV4</accession>
<gene>
    <name evidence="7" type="primary">crb3</name>
    <name evidence="7" type="ORF">WISOIL_0005</name>
</gene>
<comment type="similarity">
    <text evidence="1 5">Belongs to the class-A beta-lactamase family.</text>
</comment>
<proteinExistence type="inferred from homology"/>
<dbReference type="GO" id="GO:0008800">
    <property type="term" value="F:beta-lactamase activity"/>
    <property type="evidence" value="ECO:0007669"/>
    <property type="project" value="UniProtKB-UniRule"/>
</dbReference>
<evidence type="ECO:0000256" key="1">
    <source>
        <dbReference type="ARBA" id="ARBA00009009"/>
    </source>
</evidence>
<comment type="catalytic activity">
    <reaction evidence="5">
        <text>a beta-lactam + H2O = a substituted beta-amino acid</text>
        <dbReference type="Rhea" id="RHEA:20401"/>
        <dbReference type="ChEBI" id="CHEBI:15377"/>
        <dbReference type="ChEBI" id="CHEBI:35627"/>
        <dbReference type="ChEBI" id="CHEBI:140347"/>
        <dbReference type="EC" id="3.5.2.6"/>
    </reaction>
</comment>
<dbReference type="PROSITE" id="PS00146">
    <property type="entry name" value="BETA_LACTAMASE_A"/>
    <property type="match status" value="1"/>
</dbReference>
<dbReference type="GO" id="GO:0030655">
    <property type="term" value="P:beta-lactam antibiotic catabolic process"/>
    <property type="evidence" value="ECO:0007669"/>
    <property type="project" value="InterPro"/>
</dbReference>
<evidence type="ECO:0000313" key="7">
    <source>
        <dbReference type="EMBL" id="ACS83694.1"/>
    </source>
</evidence>
<sequence>MTHILARAIIFTAFFISVFGELQAQEKDVKDKIEQIIDRSNGNIGVGVFDFASGLTVLINNAHQFPMQSVFKFPLGMAVLDMVDRGKLKLDQQVYVSKNDLQPTYSPLRDKFPDGNVNVTLADLLTYSVSLSDNNACDILFRLVGGTQVVNDYIRGLGIKDMAIVATEMQMSKGWDVQFENYSTPEAMLDLLKVFQSGKKLSASSSGFLWKIMTESPTGLKRIKGKLPSTAKVTHKTGTSGKNHKGITAATNDVGIMTLPNGNQIAIVVFVSNSEANETAREMVIADIAKVTWDEFSAK</sequence>
<evidence type="ECO:0000256" key="4">
    <source>
        <dbReference type="ARBA" id="ARBA00023251"/>
    </source>
</evidence>